<keyword evidence="4 5" id="KW-0378">Hydrolase</keyword>
<feature type="domain" description="GTP cyclohydrolase I" evidence="6">
    <location>
        <begin position="36"/>
        <end position="214"/>
    </location>
</feature>
<keyword evidence="8" id="KW-1185">Reference proteome</keyword>
<dbReference type="GO" id="GO:0003934">
    <property type="term" value="F:GTP cyclohydrolase I activity"/>
    <property type="evidence" value="ECO:0007669"/>
    <property type="project" value="UniProtKB-UniRule"/>
</dbReference>
<comment type="pathway">
    <text evidence="2 5">Cofactor biosynthesis; 7,8-dihydroneopterin triphosphate biosynthesis; 7,8-dihydroneopterin triphosphate from GTP: step 1/1.</text>
</comment>
<dbReference type="SUPFAM" id="SSF55620">
    <property type="entry name" value="Tetrahydrobiopterin biosynthesis enzymes-like"/>
    <property type="match status" value="1"/>
</dbReference>
<dbReference type="FunFam" id="3.30.1130.10:FF:000001">
    <property type="entry name" value="GTP cyclohydrolase 1"/>
    <property type="match status" value="1"/>
</dbReference>
<evidence type="ECO:0000256" key="3">
    <source>
        <dbReference type="ARBA" id="ARBA00022563"/>
    </source>
</evidence>
<feature type="binding site" evidence="5">
    <location>
        <position position="109"/>
    </location>
    <ligand>
        <name>Zn(2+)</name>
        <dbReference type="ChEBI" id="CHEBI:29105"/>
    </ligand>
</feature>
<protein>
    <recommendedName>
        <fullName evidence="5">GTP cyclohydrolase 1</fullName>
        <ecNumber evidence="5">3.5.4.16</ecNumber>
    </recommendedName>
    <alternativeName>
        <fullName evidence="5">GTP cyclohydrolase I</fullName>
        <shortName evidence="5">GTP-CH-I</shortName>
    </alternativeName>
</protein>
<dbReference type="PANTHER" id="PTHR11109">
    <property type="entry name" value="GTP CYCLOHYDROLASE I"/>
    <property type="match status" value="1"/>
</dbReference>
<evidence type="ECO:0000256" key="5">
    <source>
        <dbReference type="HAMAP-Rule" id="MF_00223"/>
    </source>
</evidence>
<feature type="binding site" evidence="5">
    <location>
        <position position="178"/>
    </location>
    <ligand>
        <name>Zn(2+)</name>
        <dbReference type="ChEBI" id="CHEBI:29105"/>
    </ligand>
</feature>
<dbReference type="InterPro" id="IPR001474">
    <property type="entry name" value="GTP_CycHdrlase_I"/>
</dbReference>
<dbReference type="GO" id="GO:0005737">
    <property type="term" value="C:cytoplasm"/>
    <property type="evidence" value="ECO:0007669"/>
    <property type="project" value="TreeGrafter"/>
</dbReference>
<name>A0A7S8EDW9_9CHLR</name>
<comment type="similarity">
    <text evidence="5">Belongs to the GTP cyclohydrolase I family.</text>
</comment>
<dbReference type="EMBL" id="CP062983">
    <property type="protein sequence ID" value="QPC85195.1"/>
    <property type="molecule type" value="Genomic_DNA"/>
</dbReference>
<proteinExistence type="inferred from homology"/>
<comment type="subunit">
    <text evidence="5">Homopolymer.</text>
</comment>
<keyword evidence="5" id="KW-0547">Nucleotide-binding</keyword>
<dbReference type="InterPro" id="IPR043133">
    <property type="entry name" value="GTP-CH-I_C/QueF"/>
</dbReference>
<dbReference type="PANTHER" id="PTHR11109:SF7">
    <property type="entry name" value="GTP CYCLOHYDROLASE 1"/>
    <property type="match status" value="1"/>
</dbReference>
<dbReference type="GO" id="GO:0008270">
    <property type="term" value="F:zinc ion binding"/>
    <property type="evidence" value="ECO:0007669"/>
    <property type="project" value="UniProtKB-UniRule"/>
</dbReference>
<dbReference type="GO" id="GO:0006729">
    <property type="term" value="P:tetrahydrobiopterin biosynthetic process"/>
    <property type="evidence" value="ECO:0007669"/>
    <property type="project" value="TreeGrafter"/>
</dbReference>
<evidence type="ECO:0000259" key="6">
    <source>
        <dbReference type="Pfam" id="PF01227"/>
    </source>
</evidence>
<dbReference type="GO" id="GO:0006730">
    <property type="term" value="P:one-carbon metabolic process"/>
    <property type="evidence" value="ECO:0007669"/>
    <property type="project" value="UniProtKB-UniRule"/>
</dbReference>
<dbReference type="HAMAP" id="MF_00223">
    <property type="entry name" value="FolE"/>
    <property type="match status" value="1"/>
</dbReference>
<dbReference type="NCBIfam" id="NF006826">
    <property type="entry name" value="PRK09347.1-3"/>
    <property type="match status" value="1"/>
</dbReference>
<dbReference type="EC" id="3.5.4.16" evidence="5"/>
<dbReference type="GO" id="GO:0046654">
    <property type="term" value="P:tetrahydrofolate biosynthetic process"/>
    <property type="evidence" value="ECO:0007669"/>
    <property type="project" value="UniProtKB-UniRule"/>
</dbReference>
<evidence type="ECO:0000256" key="2">
    <source>
        <dbReference type="ARBA" id="ARBA00005080"/>
    </source>
</evidence>
<keyword evidence="5" id="KW-0479">Metal-binding</keyword>
<keyword evidence="3 5" id="KW-0554">One-carbon metabolism</keyword>
<reference evidence="7 8" key="1">
    <citation type="submission" date="2020-02" db="EMBL/GenBank/DDBJ databases">
        <authorList>
            <person name="Zheng R.K."/>
            <person name="Sun C.M."/>
        </authorList>
    </citation>
    <scope>NUCLEOTIDE SEQUENCE [LARGE SCALE GENOMIC DNA]</scope>
    <source>
        <strain evidence="8">rifampicinis</strain>
    </source>
</reference>
<dbReference type="UniPathway" id="UPA00848">
    <property type="reaction ID" value="UER00151"/>
</dbReference>
<comment type="catalytic activity">
    <reaction evidence="1 5">
        <text>GTP + H2O = 7,8-dihydroneopterin 3'-triphosphate + formate + H(+)</text>
        <dbReference type="Rhea" id="RHEA:17473"/>
        <dbReference type="ChEBI" id="CHEBI:15377"/>
        <dbReference type="ChEBI" id="CHEBI:15378"/>
        <dbReference type="ChEBI" id="CHEBI:15740"/>
        <dbReference type="ChEBI" id="CHEBI:37565"/>
        <dbReference type="ChEBI" id="CHEBI:58462"/>
        <dbReference type="EC" id="3.5.4.16"/>
    </reaction>
</comment>
<evidence type="ECO:0000313" key="7">
    <source>
        <dbReference type="EMBL" id="QPC85195.1"/>
    </source>
</evidence>
<keyword evidence="5" id="KW-0862">Zinc</keyword>
<evidence type="ECO:0000313" key="8">
    <source>
        <dbReference type="Proteomes" id="UP000594468"/>
    </source>
</evidence>
<organism evidence="7 8">
    <name type="scientific">Phototrophicus methaneseepsis</name>
    <dbReference type="NCBI Taxonomy" id="2710758"/>
    <lineage>
        <taxon>Bacteria</taxon>
        <taxon>Bacillati</taxon>
        <taxon>Chloroflexota</taxon>
        <taxon>Candidatus Thermofontia</taxon>
        <taxon>Phototrophicales</taxon>
        <taxon>Phototrophicaceae</taxon>
        <taxon>Phototrophicus</taxon>
    </lineage>
</organism>
<dbReference type="NCBIfam" id="NF006825">
    <property type="entry name" value="PRK09347.1-2"/>
    <property type="match status" value="1"/>
</dbReference>
<evidence type="ECO:0000256" key="4">
    <source>
        <dbReference type="ARBA" id="ARBA00022801"/>
    </source>
</evidence>
<dbReference type="Gene3D" id="1.10.286.10">
    <property type="match status" value="1"/>
</dbReference>
<dbReference type="Gene3D" id="3.30.1130.10">
    <property type="match status" value="1"/>
</dbReference>
<feature type="binding site" evidence="5">
    <location>
        <position position="106"/>
    </location>
    <ligand>
        <name>Zn(2+)</name>
        <dbReference type="ChEBI" id="CHEBI:29105"/>
    </ligand>
</feature>
<sequence length="216" mass="24461">MLEPIDKIDEYGPSFIDAFEPTEKVTGDPEQYAKVEKAVHDLLDAFNVNWEDPNYTDTPKRVAKAYMEYWANGYAREAEDEVTVFPNSSGSEDLVMVKDMKFYSMCSHHLAPFTGYGAIAYMADENLLGLSKLGRILDIYARRFQLQERIGAQTADKIMQLLRPKGVMVVLYDVEHLCMSSRGVKLHEASTTTVATRGIFKEDAQLRAEVMSLINK</sequence>
<evidence type="ECO:0000256" key="1">
    <source>
        <dbReference type="ARBA" id="ARBA00001052"/>
    </source>
</evidence>
<dbReference type="InterPro" id="IPR020602">
    <property type="entry name" value="GTP_CycHdrlase_I_dom"/>
</dbReference>
<gene>
    <name evidence="5" type="primary">folE</name>
    <name evidence="7" type="ORF">G4Y79_11980</name>
</gene>
<accession>A0A7S8EDW9</accession>
<dbReference type="AlphaFoldDB" id="A0A7S8EDW9"/>
<dbReference type="KEGG" id="pmet:G4Y79_11980"/>
<dbReference type="Proteomes" id="UP000594468">
    <property type="component" value="Chromosome"/>
</dbReference>
<dbReference type="Pfam" id="PF01227">
    <property type="entry name" value="GTP_cyclohydroI"/>
    <property type="match status" value="1"/>
</dbReference>
<keyword evidence="5" id="KW-0342">GTP-binding</keyword>
<dbReference type="GO" id="GO:0005525">
    <property type="term" value="F:GTP binding"/>
    <property type="evidence" value="ECO:0007669"/>
    <property type="project" value="UniProtKB-KW"/>
</dbReference>
<dbReference type="InterPro" id="IPR043134">
    <property type="entry name" value="GTP-CH-I_N"/>
</dbReference>